<evidence type="ECO:0000313" key="3">
    <source>
        <dbReference type="Proteomes" id="UP001217500"/>
    </source>
</evidence>
<dbReference type="RefSeq" id="WP_289503334.1">
    <property type="nucleotide sequence ID" value="NZ_CP116805.1"/>
</dbReference>
<dbReference type="GO" id="GO:0008410">
    <property type="term" value="F:CoA-transferase activity"/>
    <property type="evidence" value="ECO:0007669"/>
    <property type="project" value="TreeGrafter"/>
</dbReference>
<dbReference type="PANTHER" id="PTHR48207:SF3">
    <property type="entry name" value="SUCCINATE--HYDROXYMETHYLGLUTARATE COA-TRANSFERASE"/>
    <property type="match status" value="1"/>
</dbReference>
<proteinExistence type="predicted"/>
<dbReference type="Proteomes" id="UP001217500">
    <property type="component" value="Chromosome"/>
</dbReference>
<accession>A0AAE9XP53</accession>
<dbReference type="Gene3D" id="3.40.50.10540">
    <property type="entry name" value="Crotonobetainyl-coa:carnitine coa-transferase, domain 1"/>
    <property type="match status" value="1"/>
</dbReference>
<dbReference type="Pfam" id="PF02515">
    <property type="entry name" value="CoA_transf_3"/>
    <property type="match status" value="1"/>
</dbReference>
<reference evidence="2" key="1">
    <citation type="submission" date="2023-01" db="EMBL/GenBank/DDBJ databases">
        <title>The genome sequence of Kordiimonadaceae bacterium 6D33.</title>
        <authorList>
            <person name="Liu Y."/>
        </authorList>
    </citation>
    <scope>NUCLEOTIDE SEQUENCE</scope>
    <source>
        <strain evidence="2">6D33</strain>
    </source>
</reference>
<dbReference type="KEGG" id="gso:PH603_14545"/>
<dbReference type="InterPro" id="IPR003673">
    <property type="entry name" value="CoA-Trfase_fam_III"/>
</dbReference>
<sequence length="407" mass="42889">MAGPLAGVKVLDLSRVLAGPWAGQLLADLGADVIKVERPGAGDDTRGWGPPYLKDKDGNETGEAGYYLSANRGKRSIAIDISKPEGQAVIHKLARRADVLLENYKVGGLKKYGLDFESLKAECPGLVYCSVTGFGQTGPYADRAGYDFMIQAMGGLMSITGERDDKPGGGPQKVGVAVSDLTTGLYGVIGILAALRHRDLTGEGQHIDMALLDVTLGLLGNQNMNWFIGGNVPKRAGNAHANIVPYQDFATADGHIILAAGNDRQFKAFCEVAGDPALAENPRFATNRARVENREAVVPLVAALIAKKTTAEWIAILEDVAVPCGPINTIPQAFADPQVVSRGLAFELDHPLSGKVPQVACPIKFSGTPIVYEKAPPMLGQHSDEILGELGFNAEEIGALKSGGAIG</sequence>
<keyword evidence="1" id="KW-0808">Transferase</keyword>
<gene>
    <name evidence="2" type="ORF">PH603_14545</name>
</gene>
<evidence type="ECO:0000256" key="1">
    <source>
        <dbReference type="ARBA" id="ARBA00022679"/>
    </source>
</evidence>
<dbReference type="InterPro" id="IPR044855">
    <property type="entry name" value="CoA-Trfase_III_dom3_sf"/>
</dbReference>
<evidence type="ECO:0000313" key="2">
    <source>
        <dbReference type="EMBL" id="WCL53756.1"/>
    </source>
</evidence>
<dbReference type="InterPro" id="IPR023606">
    <property type="entry name" value="CoA-Trfase_III_dom_1_sf"/>
</dbReference>
<dbReference type="EMBL" id="CP116805">
    <property type="protein sequence ID" value="WCL53756.1"/>
    <property type="molecule type" value="Genomic_DNA"/>
</dbReference>
<dbReference type="PANTHER" id="PTHR48207">
    <property type="entry name" value="SUCCINATE--HYDROXYMETHYLGLUTARATE COA-TRANSFERASE"/>
    <property type="match status" value="1"/>
</dbReference>
<protein>
    <submittedName>
        <fullName evidence="2">CaiB/BaiF CoA-transferase family protein</fullName>
    </submittedName>
</protein>
<dbReference type="InterPro" id="IPR050483">
    <property type="entry name" value="CoA-transferase_III_domain"/>
</dbReference>
<organism evidence="2 3">
    <name type="scientific">Gimibacter soli</name>
    <dbReference type="NCBI Taxonomy" id="3024400"/>
    <lineage>
        <taxon>Bacteria</taxon>
        <taxon>Pseudomonadati</taxon>
        <taxon>Pseudomonadota</taxon>
        <taxon>Alphaproteobacteria</taxon>
        <taxon>Kordiimonadales</taxon>
        <taxon>Temperatibacteraceae</taxon>
        <taxon>Gimibacter</taxon>
    </lineage>
</organism>
<dbReference type="SUPFAM" id="SSF89796">
    <property type="entry name" value="CoA-transferase family III (CaiB/BaiF)"/>
    <property type="match status" value="1"/>
</dbReference>
<dbReference type="AlphaFoldDB" id="A0AAE9XP53"/>
<dbReference type="Gene3D" id="3.30.1540.10">
    <property type="entry name" value="formyl-coa transferase, domain 3"/>
    <property type="match status" value="1"/>
</dbReference>
<name>A0AAE9XP53_9PROT</name>
<keyword evidence="3" id="KW-1185">Reference proteome</keyword>